<dbReference type="AlphaFoldDB" id="A0A7U4DQR9"/>
<dbReference type="CDD" id="cd02020">
    <property type="entry name" value="CMPK"/>
    <property type="match status" value="1"/>
</dbReference>
<accession>A0A7U4DQR9</accession>
<sequence>MGVRKRIVTIDGPSGGGKSTVSRALAAKLHFTYLDTGAMYRAVAYHCREQGIAAEEGPQLADLLASLRIELLPPLPGGDDVRVLVEGGEVGQALRTPEMGMLASQFSALPMVRATLTRLQQQIGAGGRIVAEGRDTGTVVFPDAAWKFFLDASPEVRAQRRAAQLRGKGETVDEQQLLAQIIKRDKADRERSAAPLQAAADAVILDSTQIPADEVVEQMYAHILATSCCRDE</sequence>
<keyword evidence="5 8" id="KW-0067">ATP-binding</keyword>
<dbReference type="PANTHER" id="PTHR21299">
    <property type="entry name" value="CYTIDYLATE KINASE/PANTOATE-BETA-ALANINE LIGASE"/>
    <property type="match status" value="1"/>
</dbReference>
<evidence type="ECO:0000256" key="5">
    <source>
        <dbReference type="ARBA" id="ARBA00022840"/>
    </source>
</evidence>
<comment type="catalytic activity">
    <reaction evidence="7 8">
        <text>CMP + ATP = CDP + ADP</text>
        <dbReference type="Rhea" id="RHEA:11600"/>
        <dbReference type="ChEBI" id="CHEBI:30616"/>
        <dbReference type="ChEBI" id="CHEBI:58069"/>
        <dbReference type="ChEBI" id="CHEBI:60377"/>
        <dbReference type="ChEBI" id="CHEBI:456216"/>
        <dbReference type="EC" id="2.7.4.25"/>
    </reaction>
</comment>
<dbReference type="GO" id="GO:0015949">
    <property type="term" value="P:nucleobase-containing small molecule interconversion"/>
    <property type="evidence" value="ECO:0007669"/>
    <property type="project" value="TreeGrafter"/>
</dbReference>
<dbReference type="RefSeq" id="WP_015725958.1">
    <property type="nucleotide sequence ID" value="NC_014972.1"/>
</dbReference>
<evidence type="ECO:0000256" key="4">
    <source>
        <dbReference type="ARBA" id="ARBA00022777"/>
    </source>
</evidence>
<evidence type="ECO:0000313" key="10">
    <source>
        <dbReference type="EMBL" id="ADW19434.1"/>
    </source>
</evidence>
<dbReference type="SUPFAM" id="SSF52540">
    <property type="entry name" value="P-loop containing nucleoside triphosphate hydrolases"/>
    <property type="match status" value="1"/>
</dbReference>
<dbReference type="Proteomes" id="UP000006365">
    <property type="component" value="Chromosome"/>
</dbReference>
<dbReference type="GO" id="GO:0005829">
    <property type="term" value="C:cytosol"/>
    <property type="evidence" value="ECO:0007669"/>
    <property type="project" value="TreeGrafter"/>
</dbReference>
<feature type="binding site" evidence="8">
    <location>
        <begin position="12"/>
        <end position="20"/>
    </location>
    <ligand>
        <name>ATP</name>
        <dbReference type="ChEBI" id="CHEBI:30616"/>
    </ligand>
</feature>
<dbReference type="GO" id="GO:0005524">
    <property type="term" value="F:ATP binding"/>
    <property type="evidence" value="ECO:0007669"/>
    <property type="project" value="UniProtKB-UniRule"/>
</dbReference>
<evidence type="ECO:0000256" key="1">
    <source>
        <dbReference type="ARBA" id="ARBA00009427"/>
    </source>
</evidence>
<keyword evidence="4 8" id="KW-0418">Kinase</keyword>
<keyword evidence="3 8" id="KW-0547">Nucleotide-binding</keyword>
<gene>
    <name evidence="8" type="primary">cmk</name>
    <name evidence="10" type="ordered locus">Despr_3307</name>
</gene>
<dbReference type="EC" id="2.7.4.25" evidence="8"/>
<comment type="similarity">
    <text evidence="1 8">Belongs to the cytidylate kinase family. Type 1 subfamily.</text>
</comment>
<keyword evidence="8" id="KW-0963">Cytoplasm</keyword>
<dbReference type="InterPro" id="IPR027417">
    <property type="entry name" value="P-loop_NTPase"/>
</dbReference>
<proteinExistence type="inferred from homology"/>
<comment type="subcellular location">
    <subcellularLocation>
        <location evidence="8">Cytoplasm</location>
    </subcellularLocation>
</comment>
<evidence type="ECO:0000313" key="11">
    <source>
        <dbReference type="Proteomes" id="UP000006365"/>
    </source>
</evidence>
<dbReference type="GO" id="GO:0036431">
    <property type="term" value="F:dCMP kinase activity"/>
    <property type="evidence" value="ECO:0007669"/>
    <property type="project" value="InterPro"/>
</dbReference>
<comment type="catalytic activity">
    <reaction evidence="6 8">
        <text>dCMP + ATP = dCDP + ADP</text>
        <dbReference type="Rhea" id="RHEA:25094"/>
        <dbReference type="ChEBI" id="CHEBI:30616"/>
        <dbReference type="ChEBI" id="CHEBI:57566"/>
        <dbReference type="ChEBI" id="CHEBI:58593"/>
        <dbReference type="ChEBI" id="CHEBI:456216"/>
        <dbReference type="EC" id="2.7.4.25"/>
    </reaction>
</comment>
<organism evidence="10 11">
    <name type="scientific">Desulfobulbus propionicus (strain ATCC 33891 / DSM 2032 / VKM B-1956 / 1pr3)</name>
    <dbReference type="NCBI Taxonomy" id="577650"/>
    <lineage>
        <taxon>Bacteria</taxon>
        <taxon>Pseudomonadati</taxon>
        <taxon>Thermodesulfobacteriota</taxon>
        <taxon>Desulfobulbia</taxon>
        <taxon>Desulfobulbales</taxon>
        <taxon>Desulfobulbaceae</taxon>
        <taxon>Desulfobulbus</taxon>
    </lineage>
</organism>
<protein>
    <recommendedName>
        <fullName evidence="8">Cytidylate kinase</fullName>
        <shortName evidence="8">CK</shortName>
        <ecNumber evidence="8">2.7.4.25</ecNumber>
    </recommendedName>
    <alternativeName>
        <fullName evidence="8">Cytidine monophosphate kinase</fullName>
        <shortName evidence="8">CMP kinase</shortName>
    </alternativeName>
</protein>
<feature type="domain" description="Cytidylate kinase" evidence="9">
    <location>
        <begin position="8"/>
        <end position="222"/>
    </location>
</feature>
<evidence type="ECO:0000256" key="2">
    <source>
        <dbReference type="ARBA" id="ARBA00022679"/>
    </source>
</evidence>
<dbReference type="KEGG" id="dpr:Despr_3307"/>
<dbReference type="NCBIfam" id="TIGR00017">
    <property type="entry name" value="cmk"/>
    <property type="match status" value="1"/>
</dbReference>
<dbReference type="HAMAP" id="MF_00238">
    <property type="entry name" value="Cytidyl_kinase_type1"/>
    <property type="match status" value="1"/>
</dbReference>
<dbReference type="Gene3D" id="3.40.50.300">
    <property type="entry name" value="P-loop containing nucleotide triphosphate hydrolases"/>
    <property type="match status" value="1"/>
</dbReference>
<evidence type="ECO:0000259" key="9">
    <source>
        <dbReference type="Pfam" id="PF02224"/>
    </source>
</evidence>
<evidence type="ECO:0000256" key="3">
    <source>
        <dbReference type="ARBA" id="ARBA00022741"/>
    </source>
</evidence>
<name>A0A7U4DQR9_DESPD</name>
<keyword evidence="2 8" id="KW-0808">Transferase</keyword>
<evidence type="ECO:0000256" key="6">
    <source>
        <dbReference type="ARBA" id="ARBA00047615"/>
    </source>
</evidence>
<dbReference type="PANTHER" id="PTHR21299:SF2">
    <property type="entry name" value="CYTIDYLATE KINASE"/>
    <property type="match status" value="1"/>
</dbReference>
<dbReference type="Pfam" id="PF02224">
    <property type="entry name" value="Cytidylate_kin"/>
    <property type="match status" value="1"/>
</dbReference>
<evidence type="ECO:0000256" key="7">
    <source>
        <dbReference type="ARBA" id="ARBA00048478"/>
    </source>
</evidence>
<dbReference type="EMBL" id="CP002364">
    <property type="protein sequence ID" value="ADW19434.1"/>
    <property type="molecule type" value="Genomic_DNA"/>
</dbReference>
<dbReference type="GO" id="GO:0006220">
    <property type="term" value="P:pyrimidine nucleotide metabolic process"/>
    <property type="evidence" value="ECO:0007669"/>
    <property type="project" value="UniProtKB-UniRule"/>
</dbReference>
<dbReference type="InterPro" id="IPR003136">
    <property type="entry name" value="Cytidylate_kin"/>
</dbReference>
<reference evidence="10 11" key="1">
    <citation type="journal article" date="2011" name="Stand. Genomic Sci.">
        <title>Complete genome sequence of Desulfobulbus propionicus type strain (1pr3).</title>
        <authorList>
            <person name="Pagani I."/>
            <person name="Lapidus A."/>
            <person name="Nolan M."/>
            <person name="Lucas S."/>
            <person name="Hammon N."/>
            <person name="Deshpande S."/>
            <person name="Cheng J.F."/>
            <person name="Chertkov O."/>
            <person name="Davenport K."/>
            <person name="Tapia R."/>
            <person name="Han C."/>
            <person name="Goodwin L."/>
            <person name="Pitluck S."/>
            <person name="Liolios K."/>
            <person name="Mavromatis K."/>
            <person name="Ivanova N."/>
            <person name="Mikhailova N."/>
            <person name="Pati A."/>
            <person name="Chen A."/>
            <person name="Palaniappan K."/>
            <person name="Land M."/>
            <person name="Hauser L."/>
            <person name="Chang Y.J."/>
            <person name="Jeffries C.D."/>
            <person name="Detter J.C."/>
            <person name="Brambilla E."/>
            <person name="Kannan K.P."/>
            <person name="Djao O.D."/>
            <person name="Rohde M."/>
            <person name="Pukall R."/>
            <person name="Spring S."/>
            <person name="Goker M."/>
            <person name="Sikorski J."/>
            <person name="Woyke T."/>
            <person name="Bristow J."/>
            <person name="Eisen J.A."/>
            <person name="Markowitz V."/>
            <person name="Hugenholtz P."/>
            <person name="Kyrpides N.C."/>
            <person name="Klenk H.P."/>
        </authorList>
    </citation>
    <scope>NUCLEOTIDE SEQUENCE [LARGE SCALE GENOMIC DNA]</scope>
    <source>
        <strain evidence="11">ATCC 33891 / DSM 2032 / 1pr3</strain>
    </source>
</reference>
<evidence type="ECO:0000256" key="8">
    <source>
        <dbReference type="HAMAP-Rule" id="MF_00238"/>
    </source>
</evidence>
<dbReference type="InterPro" id="IPR011994">
    <property type="entry name" value="Cytidylate_kinase_dom"/>
</dbReference>
<keyword evidence="11" id="KW-1185">Reference proteome</keyword>